<dbReference type="Pfam" id="PF08327">
    <property type="entry name" value="AHSA1"/>
    <property type="match status" value="1"/>
</dbReference>
<dbReference type="Proteomes" id="UP000460435">
    <property type="component" value="Unassembled WGS sequence"/>
</dbReference>
<dbReference type="InterPro" id="IPR013538">
    <property type="entry name" value="ASHA1/2-like_C"/>
</dbReference>
<evidence type="ECO:0000313" key="5">
    <source>
        <dbReference type="Proteomes" id="UP000460435"/>
    </source>
</evidence>
<dbReference type="AlphaFoldDB" id="A0A7K3M3M8"/>
<dbReference type="EMBL" id="WLZY01000004">
    <property type="protein sequence ID" value="NDL57909.1"/>
    <property type="molecule type" value="Genomic_DNA"/>
</dbReference>
<sequence>MSNKASTAQDQPPIPGDRRGTLGVGPDGEWQIRFERRLRHAPGRVWAALTDPDQQAQWVPGVTIEATVGGKVVFDFGDEGMAEGEVLAVEPPRALEHTWIWPGEPRSVVRWDISVDGDETVLVMLHRQLRQAPAVDYATGWHAMLDAFGIYLDGGDPAAAEPDYAGLFEFYSQAAQDQTK</sequence>
<evidence type="ECO:0000256" key="2">
    <source>
        <dbReference type="SAM" id="MobiDB-lite"/>
    </source>
</evidence>
<reference evidence="4 5" key="1">
    <citation type="submission" date="2019-11" db="EMBL/GenBank/DDBJ databases">
        <authorList>
            <person name="Li X.-J."/>
            <person name="Feng X.-M."/>
        </authorList>
    </citation>
    <scope>NUCLEOTIDE SEQUENCE [LARGE SCALE GENOMIC DNA]</scope>
    <source>
        <strain evidence="4 5">XMNu-373</strain>
    </source>
</reference>
<feature type="domain" description="Activator of Hsp90 ATPase homologue 1/2-like C-terminal" evidence="3">
    <location>
        <begin position="41"/>
        <end position="152"/>
    </location>
</feature>
<evidence type="ECO:0000313" key="4">
    <source>
        <dbReference type="EMBL" id="NDL57909.1"/>
    </source>
</evidence>
<dbReference type="Gene3D" id="3.30.530.20">
    <property type="match status" value="1"/>
</dbReference>
<keyword evidence="5" id="KW-1185">Reference proteome</keyword>
<dbReference type="SUPFAM" id="SSF55961">
    <property type="entry name" value="Bet v1-like"/>
    <property type="match status" value="1"/>
</dbReference>
<organism evidence="4 5">
    <name type="scientific">Phytoactinopolyspora mesophila</name>
    <dbReference type="NCBI Taxonomy" id="2650750"/>
    <lineage>
        <taxon>Bacteria</taxon>
        <taxon>Bacillati</taxon>
        <taxon>Actinomycetota</taxon>
        <taxon>Actinomycetes</taxon>
        <taxon>Jiangellales</taxon>
        <taxon>Jiangellaceae</taxon>
        <taxon>Phytoactinopolyspora</taxon>
    </lineage>
</organism>
<dbReference type="CDD" id="cd08899">
    <property type="entry name" value="SRPBCC_CalC_Aha1-like_6"/>
    <property type="match status" value="1"/>
</dbReference>
<feature type="region of interest" description="Disordered" evidence="2">
    <location>
        <begin position="1"/>
        <end position="26"/>
    </location>
</feature>
<dbReference type="RefSeq" id="WP_162450619.1">
    <property type="nucleotide sequence ID" value="NZ_WLZY01000004.1"/>
</dbReference>
<comment type="caution">
    <text evidence="4">The sequence shown here is derived from an EMBL/GenBank/DDBJ whole genome shotgun (WGS) entry which is preliminary data.</text>
</comment>
<proteinExistence type="inferred from homology"/>
<protein>
    <submittedName>
        <fullName evidence="4">Polyketide cyclase / dehydrase and lipid transport family protein</fullName>
    </submittedName>
</protein>
<evidence type="ECO:0000256" key="1">
    <source>
        <dbReference type="ARBA" id="ARBA00006817"/>
    </source>
</evidence>
<accession>A0A7K3M3M8</accession>
<name>A0A7K3M3M8_9ACTN</name>
<feature type="compositionally biased region" description="Polar residues" evidence="2">
    <location>
        <begin position="1"/>
        <end position="10"/>
    </location>
</feature>
<comment type="similarity">
    <text evidence="1">Belongs to the AHA1 family.</text>
</comment>
<evidence type="ECO:0000259" key="3">
    <source>
        <dbReference type="Pfam" id="PF08327"/>
    </source>
</evidence>
<dbReference type="InterPro" id="IPR023393">
    <property type="entry name" value="START-like_dom_sf"/>
</dbReference>
<gene>
    <name evidence="4" type="ORF">F7O44_12565</name>
</gene>